<dbReference type="AlphaFoldDB" id="A0A292Q8E5"/>
<feature type="compositionally biased region" description="Pro residues" evidence="1">
    <location>
        <begin position="1"/>
        <end position="18"/>
    </location>
</feature>
<organism evidence="2 3">
    <name type="scientific">Tuber aestivum</name>
    <name type="common">summer truffle</name>
    <dbReference type="NCBI Taxonomy" id="59557"/>
    <lineage>
        <taxon>Eukaryota</taxon>
        <taxon>Fungi</taxon>
        <taxon>Dikarya</taxon>
        <taxon>Ascomycota</taxon>
        <taxon>Pezizomycotina</taxon>
        <taxon>Pezizomycetes</taxon>
        <taxon>Pezizales</taxon>
        <taxon>Tuberaceae</taxon>
        <taxon>Tuber</taxon>
    </lineage>
</organism>
<evidence type="ECO:0000313" key="3">
    <source>
        <dbReference type="Proteomes" id="UP001412239"/>
    </source>
</evidence>
<feature type="compositionally biased region" description="Basic and acidic residues" evidence="1">
    <location>
        <begin position="282"/>
        <end position="294"/>
    </location>
</feature>
<name>A0A292Q8E5_9PEZI</name>
<proteinExistence type="predicted"/>
<feature type="region of interest" description="Disordered" evidence="1">
    <location>
        <begin position="185"/>
        <end position="214"/>
    </location>
</feature>
<dbReference type="EMBL" id="LN890945">
    <property type="protein sequence ID" value="CUS15674.1"/>
    <property type="molecule type" value="Genomic_DNA"/>
</dbReference>
<reference evidence="2" key="1">
    <citation type="submission" date="2015-10" db="EMBL/GenBank/DDBJ databases">
        <authorList>
            <person name="Regsiter A."/>
            <person name="william w."/>
        </authorList>
    </citation>
    <scope>NUCLEOTIDE SEQUENCE</scope>
    <source>
        <strain evidence="2">Montdore</strain>
    </source>
</reference>
<evidence type="ECO:0000313" key="2">
    <source>
        <dbReference type="EMBL" id="CUS15674.1"/>
    </source>
</evidence>
<evidence type="ECO:0000256" key="1">
    <source>
        <dbReference type="SAM" id="MobiDB-lite"/>
    </source>
</evidence>
<gene>
    <name evidence="2" type="ORF">GSTUAT00000377001</name>
</gene>
<dbReference type="Gene3D" id="6.10.250.2790">
    <property type="match status" value="1"/>
</dbReference>
<feature type="compositionally biased region" description="Basic and acidic residues" evidence="1">
    <location>
        <begin position="301"/>
        <end position="320"/>
    </location>
</feature>
<dbReference type="Proteomes" id="UP001412239">
    <property type="component" value="Unassembled WGS sequence"/>
</dbReference>
<feature type="region of interest" description="Disordered" evidence="1">
    <location>
        <begin position="282"/>
        <end position="322"/>
    </location>
</feature>
<protein>
    <submittedName>
        <fullName evidence="2">Uncharacterized protein</fullName>
    </submittedName>
</protein>
<keyword evidence="3" id="KW-1185">Reference proteome</keyword>
<sequence length="346" mass="37632">MPDPPLSPQQPPPTPTAPPQNFVLSDPLLKPFLSPTFSPSAYLNSALPPLLPPPDLNPAGTPRPTNGETLSTLSSKTATLLSTLDLQTQTLISTLQSQADEILRLAPRLGYEVDLLRSDVVSLASSLNGDLDGCVRELRLGEGEEMGEVGKEELRVLEKLRMLSRARSRLEDVVKVFGHAMDWTLEGPGEDEGAEQDKLAPPSTDPTPRTPSPIRALRGAQKMSASHPVEDVLYHLSTGDLDGARRKVAELRELCKLFEGTVEGPARKAVVEALQEKIGEEEARREAERLEREGGGGGEEEAGKSRRLLDRDTRSDERVEGGGWAGGKEGYYGFINQLSRMRGNMT</sequence>
<accession>A0A292Q8E5</accession>
<feature type="region of interest" description="Disordered" evidence="1">
    <location>
        <begin position="1"/>
        <end position="23"/>
    </location>
</feature>